<evidence type="ECO:0000313" key="3">
    <source>
        <dbReference type="EMBL" id="KAE9027656.1"/>
    </source>
</evidence>
<proteinExistence type="predicted"/>
<evidence type="ECO:0000313" key="2">
    <source>
        <dbReference type="EMBL" id="KAE8943168.1"/>
    </source>
</evidence>
<evidence type="ECO:0000313" key="7">
    <source>
        <dbReference type="Proteomes" id="UP000429523"/>
    </source>
</evidence>
<dbReference type="AlphaFoldDB" id="A0A6A3UEL8"/>
<dbReference type="Proteomes" id="UP000460718">
    <property type="component" value="Unassembled WGS sequence"/>
</dbReference>
<evidence type="ECO:0000313" key="11">
    <source>
        <dbReference type="Proteomes" id="UP000488956"/>
    </source>
</evidence>
<accession>A0A6A3UEL8</accession>
<evidence type="ECO:0000256" key="1">
    <source>
        <dbReference type="SAM" id="MobiDB-lite"/>
    </source>
</evidence>
<sequence length="771" mass="87203">MMEAPDAAIMEQRWGFLAPWCNVLQYRINYRTLEDAPLDVWGGQSRALHVMLPRRVGIYGEINDERSFQIEFQNTREALSLLAAVEHVDHMAWKFLLLKYCGVDLGKPGDEIFETEIPVRFCVLIESQAETDLIQLCGVNQRRYMSEGYVNTLGRIAELGGLGKNADGVDLDIPVRVIFNSTPKYDVMNKLTIEPIQNLVNIQAAEKIIREEWESYNWSLENQPVDSGMLRCTLVLEPMIADLRVFGCGNEIVETMARFVGENVWFSQLSLKAAMGCLENQDEVLMSFRQMMAVVFDATRRSRELANTRYCSRTLEHGWDSDPLQMGTVTLQCDSSLGPSELGVMFSALVLNQTTRHLSIRMQMESNNHKDWWKWVAYAFFSKRAQTCSALESLELSGINDVEIEDVKAFSAVVATEHPEEVICGIQSGLVPERDAALKQGSPVQWKPPRKDQPHSNPSVVKFGSTIPSILTFGDDGESKWVNVLIPGFGHCLVQRSDLEFHPVDRSDASSSTLTSLTLRFGNFSKPKLNGLPLLLSACGASLRSLTIQGSVGEVDANMILQCCPKLRDLTLQKGWVIAQFDLTEVRTRKQHIPVQSFNWEDVTALANELSKSNNSFTRCVRRLAIRLTGMNQVDNVRWAHYGSVLTSYLNALLEMLMVNDYLEYFKITVPSQSHEYAKLFRKHHNKTIRRGGTLSIETKVALLSVMLARTKMIPFIEETRTRRKKKVRRSSALTAYHQTFANICAFAASAPQRQVYFQQEHSENTPSELC</sequence>
<evidence type="ECO:0000313" key="8">
    <source>
        <dbReference type="Proteomes" id="UP000433483"/>
    </source>
</evidence>
<dbReference type="InterPro" id="IPR032675">
    <property type="entry name" value="LRR_dom_sf"/>
</dbReference>
<reference evidence="7 8" key="1">
    <citation type="submission" date="2018-08" db="EMBL/GenBank/DDBJ databases">
        <title>Genomic investigation of the strawberry pathogen Phytophthora fragariae indicates pathogenicity is determined by transcriptional variation in three key races.</title>
        <authorList>
            <person name="Adams T.M."/>
            <person name="Armitage A.D."/>
            <person name="Sobczyk M.K."/>
            <person name="Bates H.J."/>
            <person name="Dunwell J.M."/>
            <person name="Nellist C.F."/>
            <person name="Harrison R.J."/>
        </authorList>
    </citation>
    <scope>NUCLEOTIDE SEQUENCE [LARGE SCALE GENOMIC DNA]</scope>
    <source>
        <strain evidence="6 8">NOV-27</strain>
        <strain evidence="5 9">NOV-5</strain>
        <strain evidence="2 7">NOV-9</strain>
        <strain evidence="4 11">ONT-3</strain>
        <strain evidence="3 10">SCRP245</strain>
    </source>
</reference>
<dbReference type="EMBL" id="QXFX01000184">
    <property type="protein sequence ID" value="KAE9126904.1"/>
    <property type="molecule type" value="Genomic_DNA"/>
</dbReference>
<dbReference type="Proteomes" id="UP000433483">
    <property type="component" value="Unassembled WGS sequence"/>
</dbReference>
<evidence type="ECO:0000313" key="9">
    <source>
        <dbReference type="Proteomes" id="UP000440732"/>
    </source>
</evidence>
<dbReference type="Proteomes" id="UP000429523">
    <property type="component" value="Unassembled WGS sequence"/>
</dbReference>
<evidence type="ECO:0000313" key="6">
    <source>
        <dbReference type="EMBL" id="KAE9237858.1"/>
    </source>
</evidence>
<dbReference type="EMBL" id="QXFW01000056">
    <property type="protein sequence ID" value="KAE9027656.1"/>
    <property type="molecule type" value="Genomic_DNA"/>
</dbReference>
<dbReference type="Gene3D" id="3.80.10.10">
    <property type="entry name" value="Ribonuclease Inhibitor"/>
    <property type="match status" value="1"/>
</dbReference>
<dbReference type="EMBL" id="QXGF01000267">
    <property type="protein sequence ID" value="KAE8943168.1"/>
    <property type="molecule type" value="Genomic_DNA"/>
</dbReference>
<dbReference type="OrthoDB" id="124962at2759"/>
<organism evidence="5 9">
    <name type="scientific">Phytophthora fragariae</name>
    <dbReference type="NCBI Taxonomy" id="53985"/>
    <lineage>
        <taxon>Eukaryota</taxon>
        <taxon>Sar</taxon>
        <taxon>Stramenopiles</taxon>
        <taxon>Oomycota</taxon>
        <taxon>Peronosporomycetes</taxon>
        <taxon>Peronosporales</taxon>
        <taxon>Peronosporaceae</taxon>
        <taxon>Phytophthora</taxon>
    </lineage>
</organism>
<dbReference type="Proteomes" id="UP000488956">
    <property type="component" value="Unassembled WGS sequence"/>
</dbReference>
<feature type="region of interest" description="Disordered" evidence="1">
    <location>
        <begin position="438"/>
        <end position="459"/>
    </location>
</feature>
<evidence type="ECO:0000313" key="5">
    <source>
        <dbReference type="EMBL" id="KAE9149996.1"/>
    </source>
</evidence>
<gene>
    <name evidence="6" type="ORF">PF005_g477</name>
    <name evidence="5" type="ORF">PF006_g5585</name>
    <name evidence="2" type="ORF">PF009_g7092</name>
    <name evidence="4" type="ORF">PF010_g5104</name>
    <name evidence="3" type="ORF">PF011_g1935</name>
</gene>
<protein>
    <submittedName>
        <fullName evidence="5">Uncharacterized protein</fullName>
    </submittedName>
</protein>
<evidence type="ECO:0000313" key="4">
    <source>
        <dbReference type="EMBL" id="KAE9126904.1"/>
    </source>
</evidence>
<dbReference type="Proteomes" id="UP000440732">
    <property type="component" value="Unassembled WGS sequence"/>
</dbReference>
<dbReference type="EMBL" id="QXGB01000009">
    <property type="protein sequence ID" value="KAE9237858.1"/>
    <property type="molecule type" value="Genomic_DNA"/>
</dbReference>
<keyword evidence="8" id="KW-1185">Reference proteome</keyword>
<dbReference type="EMBL" id="QXGA01000210">
    <property type="protein sequence ID" value="KAE9149996.1"/>
    <property type="molecule type" value="Genomic_DNA"/>
</dbReference>
<evidence type="ECO:0000313" key="10">
    <source>
        <dbReference type="Proteomes" id="UP000460718"/>
    </source>
</evidence>
<name>A0A6A3UEL8_9STRA</name>
<comment type="caution">
    <text evidence="5">The sequence shown here is derived from an EMBL/GenBank/DDBJ whole genome shotgun (WGS) entry which is preliminary data.</text>
</comment>